<feature type="signal peptide" evidence="1">
    <location>
        <begin position="1"/>
        <end position="21"/>
    </location>
</feature>
<feature type="chain" id="PRO_5046086029" evidence="1">
    <location>
        <begin position="22"/>
        <end position="191"/>
    </location>
</feature>
<accession>A0ABW1NZC2</accession>
<dbReference type="Proteomes" id="UP001596220">
    <property type="component" value="Unassembled WGS sequence"/>
</dbReference>
<dbReference type="SUPFAM" id="SSF50370">
    <property type="entry name" value="Ricin B-like lectins"/>
    <property type="match status" value="1"/>
</dbReference>
<dbReference type="CDD" id="cd00161">
    <property type="entry name" value="beta-trefoil_Ricin-like"/>
    <property type="match status" value="1"/>
</dbReference>
<feature type="domain" description="Ricin B lectin" evidence="2">
    <location>
        <begin position="55"/>
        <end position="189"/>
    </location>
</feature>
<evidence type="ECO:0000259" key="2">
    <source>
        <dbReference type="SMART" id="SM00458"/>
    </source>
</evidence>
<dbReference type="SMART" id="SM00458">
    <property type="entry name" value="RICIN"/>
    <property type="match status" value="1"/>
</dbReference>
<evidence type="ECO:0000256" key="1">
    <source>
        <dbReference type="SAM" id="SignalP"/>
    </source>
</evidence>
<dbReference type="InterPro" id="IPR000772">
    <property type="entry name" value="Ricin_B_lectin"/>
</dbReference>
<dbReference type="Gene3D" id="2.80.10.50">
    <property type="match status" value="2"/>
</dbReference>
<dbReference type="Pfam" id="PF00652">
    <property type="entry name" value="Ricin_B_lectin"/>
    <property type="match status" value="1"/>
</dbReference>
<reference evidence="4" key="1">
    <citation type="journal article" date="2019" name="Int. J. Syst. Evol. Microbiol.">
        <title>The Global Catalogue of Microorganisms (GCM) 10K type strain sequencing project: providing services to taxonomists for standard genome sequencing and annotation.</title>
        <authorList>
            <consortium name="The Broad Institute Genomics Platform"/>
            <consortium name="The Broad Institute Genome Sequencing Center for Infectious Disease"/>
            <person name="Wu L."/>
            <person name="Ma J."/>
        </authorList>
    </citation>
    <scope>NUCLEOTIDE SEQUENCE [LARGE SCALE GENOMIC DNA]</scope>
    <source>
        <strain evidence="4">CGMCC 4.7246</strain>
    </source>
</reference>
<organism evidence="3 4">
    <name type="scientific">Saccharothrix lopnurensis</name>
    <dbReference type="NCBI Taxonomy" id="1670621"/>
    <lineage>
        <taxon>Bacteria</taxon>
        <taxon>Bacillati</taxon>
        <taxon>Actinomycetota</taxon>
        <taxon>Actinomycetes</taxon>
        <taxon>Pseudonocardiales</taxon>
        <taxon>Pseudonocardiaceae</taxon>
        <taxon>Saccharothrix</taxon>
    </lineage>
</organism>
<protein>
    <submittedName>
        <fullName evidence="3">RICIN domain-containing protein</fullName>
    </submittedName>
</protein>
<dbReference type="RefSeq" id="WP_380633438.1">
    <property type="nucleotide sequence ID" value="NZ_JBHSQO010000004.1"/>
</dbReference>
<name>A0ABW1NZC2_9PSEU</name>
<evidence type="ECO:0000313" key="3">
    <source>
        <dbReference type="EMBL" id="MFC6088704.1"/>
    </source>
</evidence>
<dbReference type="PROSITE" id="PS50231">
    <property type="entry name" value="RICIN_B_LECTIN"/>
    <property type="match status" value="1"/>
</dbReference>
<keyword evidence="1" id="KW-0732">Signal</keyword>
<dbReference type="EMBL" id="JBHSQO010000004">
    <property type="protein sequence ID" value="MFC6088704.1"/>
    <property type="molecule type" value="Genomic_DNA"/>
</dbReference>
<keyword evidence="4" id="KW-1185">Reference proteome</keyword>
<comment type="caution">
    <text evidence="3">The sequence shown here is derived from an EMBL/GenBank/DDBJ whole genome shotgun (WGS) entry which is preliminary data.</text>
</comment>
<evidence type="ECO:0000313" key="4">
    <source>
        <dbReference type="Proteomes" id="UP001596220"/>
    </source>
</evidence>
<proteinExistence type="predicted"/>
<gene>
    <name evidence="3" type="ORF">ACFP3R_05420</name>
</gene>
<dbReference type="InterPro" id="IPR035992">
    <property type="entry name" value="Ricin_B-like_lectins"/>
</dbReference>
<sequence>MVLLSLLMLLGSFLQVPAATAAQALGVPADAPLTTDLPAPGGLDGVQASAGGWYGPYTFRALHSNKCLDMPDAATHNGAAAAQHECVAGAVAQKWYLWQTEGDGTTARFIFRSAASGKCLEPAYSGVGAPVVQYPCYVLTNQIWQTDGEVYSNVWSYLCLDVLAASQANRASVIASNCHGGANQTWLRYDA</sequence>